<dbReference type="PANTHER" id="PTHR30578">
    <property type="entry name" value="ELECTRON TRANSPORT COMPLEX PROTEIN RNFD"/>
    <property type="match status" value="1"/>
</dbReference>
<evidence type="ECO:0000256" key="1">
    <source>
        <dbReference type="ARBA" id="ARBA00022448"/>
    </source>
</evidence>
<dbReference type="EMBL" id="QVME01000003">
    <property type="protein sequence ID" value="RGE68340.1"/>
    <property type="molecule type" value="Genomic_DNA"/>
</dbReference>
<feature type="transmembrane region" description="Helical" evidence="9">
    <location>
        <begin position="20"/>
        <end position="37"/>
    </location>
</feature>
<evidence type="ECO:0000313" key="10">
    <source>
        <dbReference type="EMBL" id="CUP34789.1"/>
    </source>
</evidence>
<keyword evidence="6" id="KW-1278">Translocase</keyword>
<dbReference type="GO" id="GO:0005886">
    <property type="term" value="C:plasma membrane"/>
    <property type="evidence" value="ECO:0007669"/>
    <property type="project" value="TreeGrafter"/>
</dbReference>
<protein>
    <submittedName>
        <fullName evidence="11">NQR2 and RnfD family protein</fullName>
    </submittedName>
    <submittedName>
        <fullName evidence="10">Na(+)-translocating NADH-quinone reductase subunit B</fullName>
        <ecNumber evidence="10">1.6.5.-</ecNumber>
    </submittedName>
</protein>
<keyword evidence="3" id="KW-0285">Flavoprotein</keyword>
<dbReference type="GO" id="GO:0055085">
    <property type="term" value="P:transmembrane transport"/>
    <property type="evidence" value="ECO:0007669"/>
    <property type="project" value="InterPro"/>
</dbReference>
<dbReference type="GO" id="GO:0016491">
    <property type="term" value="F:oxidoreductase activity"/>
    <property type="evidence" value="ECO:0007669"/>
    <property type="project" value="UniProtKB-KW"/>
</dbReference>
<feature type="transmembrane region" description="Helical" evidence="9">
    <location>
        <begin position="43"/>
        <end position="64"/>
    </location>
</feature>
<dbReference type="RefSeq" id="WP_055244007.1">
    <property type="nucleotide sequence ID" value="NZ_CABIWA010000006.1"/>
</dbReference>
<feature type="transmembrane region" description="Helical" evidence="9">
    <location>
        <begin position="216"/>
        <end position="232"/>
    </location>
</feature>
<evidence type="ECO:0000256" key="3">
    <source>
        <dbReference type="ARBA" id="ARBA00022630"/>
    </source>
</evidence>
<keyword evidence="5 9" id="KW-0812">Transmembrane</keyword>
<keyword evidence="1" id="KW-0813">Transport</keyword>
<dbReference type="EC" id="1.6.5.-" evidence="10"/>
<keyword evidence="8 9" id="KW-0472">Membrane</keyword>
<evidence type="ECO:0000256" key="4">
    <source>
        <dbReference type="ARBA" id="ARBA00022643"/>
    </source>
</evidence>
<proteinExistence type="predicted"/>
<organism evidence="10 12">
    <name type="scientific">Anaerotruncus colihominis</name>
    <dbReference type="NCBI Taxonomy" id="169435"/>
    <lineage>
        <taxon>Bacteria</taxon>
        <taxon>Bacillati</taxon>
        <taxon>Bacillota</taxon>
        <taxon>Clostridia</taxon>
        <taxon>Eubacteriales</taxon>
        <taxon>Oscillospiraceae</taxon>
        <taxon>Anaerotruncus</taxon>
    </lineage>
</organism>
<gene>
    <name evidence="10" type="primary">nqrB_1</name>
    <name evidence="11" type="ORF">DXC40_08355</name>
    <name evidence="10" type="ORF">ERS852551_00511</name>
</gene>
<evidence type="ECO:0000256" key="6">
    <source>
        <dbReference type="ARBA" id="ARBA00022967"/>
    </source>
</evidence>
<evidence type="ECO:0000313" key="12">
    <source>
        <dbReference type="Proteomes" id="UP000095765"/>
    </source>
</evidence>
<evidence type="ECO:0000256" key="5">
    <source>
        <dbReference type="ARBA" id="ARBA00022692"/>
    </source>
</evidence>
<reference evidence="10 12" key="1">
    <citation type="submission" date="2015-09" db="EMBL/GenBank/DDBJ databases">
        <authorList>
            <consortium name="Pathogen Informatics"/>
        </authorList>
    </citation>
    <scope>NUCLEOTIDE SEQUENCE [LARGE SCALE GENOMIC DNA]</scope>
    <source>
        <strain evidence="10 12">2789STDY5834939</strain>
    </source>
</reference>
<reference evidence="11 13" key="2">
    <citation type="submission" date="2018-08" db="EMBL/GenBank/DDBJ databases">
        <title>A genome reference for cultivated species of the human gut microbiota.</title>
        <authorList>
            <person name="Zou Y."/>
            <person name="Xue W."/>
            <person name="Luo G."/>
        </authorList>
    </citation>
    <scope>NUCLEOTIDE SEQUENCE [LARGE SCALE GENOMIC DNA]</scope>
    <source>
        <strain evidence="11 13">TF05-12AC</strain>
    </source>
</reference>
<dbReference type="Pfam" id="PF03116">
    <property type="entry name" value="NQR2_RnfD_RnfE"/>
    <property type="match status" value="1"/>
</dbReference>
<evidence type="ECO:0000256" key="9">
    <source>
        <dbReference type="SAM" id="Phobius"/>
    </source>
</evidence>
<keyword evidence="2" id="KW-0597">Phosphoprotein</keyword>
<keyword evidence="7 9" id="KW-1133">Transmembrane helix</keyword>
<dbReference type="OrthoDB" id="9776359at2"/>
<feature type="transmembrane region" description="Helical" evidence="9">
    <location>
        <begin position="187"/>
        <end position="204"/>
    </location>
</feature>
<name>A0A174MM89_9FIRM</name>
<evidence type="ECO:0000313" key="13">
    <source>
        <dbReference type="Proteomes" id="UP000260828"/>
    </source>
</evidence>
<keyword evidence="4" id="KW-0288">FMN</keyword>
<dbReference type="Proteomes" id="UP000260828">
    <property type="component" value="Unassembled WGS sequence"/>
</dbReference>
<dbReference type="Proteomes" id="UP000095765">
    <property type="component" value="Unassembled WGS sequence"/>
</dbReference>
<dbReference type="AlphaFoldDB" id="A0A174MM89"/>
<keyword evidence="10" id="KW-0560">Oxidoreductase</keyword>
<evidence type="ECO:0000313" key="11">
    <source>
        <dbReference type="EMBL" id="RGE68340.1"/>
    </source>
</evidence>
<dbReference type="PANTHER" id="PTHR30578:SF0">
    <property type="entry name" value="ION-TRANSLOCATING OXIDOREDUCTASE COMPLEX SUBUNIT D"/>
    <property type="match status" value="1"/>
</dbReference>
<sequence length="337" mass="36573">MKLNRRAAPHIRHQESSRTLMSDVILLLLVLCALEFLYYGPRALMVCAAAVIPAVIADAACTLLRGRAPNPRDLSPIVTGLIIAMMMPASVPYYVPAAASVFAIAIVKHPFGGTGHNLFNPAAAGFSFAAICWPGLVFMYPMPFDRLPLFGDVTTTLYQNPAFVIKLGGIPSNDITSMLLGNYPGPMGATNILVVAACLGYLLFRRTVRWQLPVPFLATCALIAFLFPRVAGDGIQSVIYELMSGAMLFGAVFCITDPVTSPKRDTSLAVYGVFAGAITMLFRYVGGYEESMSFAILLSNAFVSLIDRYNESLHRMVRRKHLEARKSKGGAKTQPLV</sequence>
<evidence type="ECO:0000256" key="7">
    <source>
        <dbReference type="ARBA" id="ARBA00022989"/>
    </source>
</evidence>
<feature type="transmembrane region" description="Helical" evidence="9">
    <location>
        <begin position="93"/>
        <end position="111"/>
    </location>
</feature>
<feature type="transmembrane region" description="Helical" evidence="9">
    <location>
        <begin position="118"/>
        <end position="140"/>
    </location>
</feature>
<dbReference type="EMBL" id="CZBE01000003">
    <property type="protein sequence ID" value="CUP34789.1"/>
    <property type="molecule type" value="Genomic_DNA"/>
</dbReference>
<feature type="transmembrane region" description="Helical" evidence="9">
    <location>
        <begin position="238"/>
        <end position="256"/>
    </location>
</feature>
<evidence type="ECO:0000256" key="8">
    <source>
        <dbReference type="ARBA" id="ARBA00023136"/>
    </source>
</evidence>
<dbReference type="InterPro" id="IPR004338">
    <property type="entry name" value="NqrB/RnfD"/>
</dbReference>
<accession>A0A174MM89</accession>
<evidence type="ECO:0000256" key="2">
    <source>
        <dbReference type="ARBA" id="ARBA00022553"/>
    </source>
</evidence>
<feature type="transmembrane region" description="Helical" evidence="9">
    <location>
        <begin position="268"/>
        <end position="286"/>
    </location>
</feature>